<organism evidence="18 19">
    <name type="scientific">Dacryopinax primogenitus (strain DJM 731)</name>
    <name type="common">Brown rot fungus</name>
    <dbReference type="NCBI Taxonomy" id="1858805"/>
    <lineage>
        <taxon>Eukaryota</taxon>
        <taxon>Fungi</taxon>
        <taxon>Dikarya</taxon>
        <taxon>Basidiomycota</taxon>
        <taxon>Agaricomycotina</taxon>
        <taxon>Dacrymycetes</taxon>
        <taxon>Dacrymycetales</taxon>
        <taxon>Dacrymycetaceae</taxon>
        <taxon>Dacryopinax</taxon>
    </lineage>
</organism>
<dbReference type="Gene3D" id="3.40.50.300">
    <property type="entry name" value="P-loop containing nucleotide triphosphate hydrolases"/>
    <property type="match status" value="2"/>
</dbReference>
<dbReference type="OMA" id="GIGIKCC"/>
<feature type="region of interest" description="Disordered" evidence="14">
    <location>
        <begin position="426"/>
        <end position="476"/>
    </location>
</feature>
<evidence type="ECO:0000256" key="4">
    <source>
        <dbReference type="ARBA" id="ARBA00022801"/>
    </source>
</evidence>
<dbReference type="GO" id="GO:0005829">
    <property type="term" value="C:cytosol"/>
    <property type="evidence" value="ECO:0007669"/>
    <property type="project" value="TreeGrafter"/>
</dbReference>
<feature type="domain" description="Helicase C-terminal" evidence="16">
    <location>
        <begin position="268"/>
        <end position="416"/>
    </location>
</feature>
<evidence type="ECO:0000256" key="2">
    <source>
        <dbReference type="ARBA" id="ARBA00022517"/>
    </source>
</evidence>
<dbReference type="SUPFAM" id="SSF52540">
    <property type="entry name" value="P-loop containing nucleoside triphosphate hydrolases"/>
    <property type="match status" value="1"/>
</dbReference>
<feature type="domain" description="DEAD-box RNA helicase Q" evidence="17">
    <location>
        <begin position="39"/>
        <end position="67"/>
    </location>
</feature>
<dbReference type="InterPro" id="IPR000629">
    <property type="entry name" value="RNA-helicase_DEAD-box_CS"/>
</dbReference>
<evidence type="ECO:0000256" key="8">
    <source>
        <dbReference type="ARBA" id="ARBA00023242"/>
    </source>
</evidence>
<evidence type="ECO:0000256" key="3">
    <source>
        <dbReference type="ARBA" id="ARBA00022741"/>
    </source>
</evidence>
<evidence type="ECO:0000256" key="1">
    <source>
        <dbReference type="ARBA" id="ARBA00004123"/>
    </source>
</evidence>
<dbReference type="CDD" id="cd18787">
    <property type="entry name" value="SF2_C_DEAD"/>
    <property type="match status" value="1"/>
</dbReference>
<keyword evidence="2" id="KW-0690">Ribosome biogenesis</keyword>
<dbReference type="InterPro" id="IPR011545">
    <property type="entry name" value="DEAD/DEAH_box_helicase_dom"/>
</dbReference>
<evidence type="ECO:0000256" key="11">
    <source>
        <dbReference type="ARBA" id="ARBA00024398"/>
    </source>
</evidence>
<dbReference type="Proteomes" id="UP000030653">
    <property type="component" value="Unassembled WGS sequence"/>
</dbReference>
<feature type="short sequence motif" description="Q motif" evidence="12">
    <location>
        <begin position="39"/>
        <end position="67"/>
    </location>
</feature>
<evidence type="ECO:0000256" key="7">
    <source>
        <dbReference type="ARBA" id="ARBA00022884"/>
    </source>
</evidence>
<keyword evidence="5 13" id="KW-0347">Helicase</keyword>
<comment type="subcellular location">
    <subcellularLocation>
        <location evidence="1">Nucleus</location>
    </subcellularLocation>
</comment>
<protein>
    <recommendedName>
        <fullName evidence="11">ATP-dependent rRNA helicase RRP3</fullName>
    </recommendedName>
    <alternativeName>
        <fullName evidence="10">ATP-dependent rRNA helicase rrp3</fullName>
    </alternativeName>
</protein>
<evidence type="ECO:0000256" key="6">
    <source>
        <dbReference type="ARBA" id="ARBA00022840"/>
    </source>
</evidence>
<dbReference type="InterPro" id="IPR044765">
    <property type="entry name" value="DDX47/Rrp3_DEADc"/>
</dbReference>
<dbReference type="EMBL" id="JH795873">
    <property type="protein sequence ID" value="EJT98373.1"/>
    <property type="molecule type" value="Genomic_DNA"/>
</dbReference>
<evidence type="ECO:0000259" key="17">
    <source>
        <dbReference type="PROSITE" id="PS51195"/>
    </source>
</evidence>
<evidence type="ECO:0000313" key="19">
    <source>
        <dbReference type="Proteomes" id="UP000030653"/>
    </source>
</evidence>
<dbReference type="InterPro" id="IPR014014">
    <property type="entry name" value="RNA_helicase_DEAD_Q_motif"/>
</dbReference>
<evidence type="ECO:0000256" key="10">
    <source>
        <dbReference type="ARBA" id="ARBA00024394"/>
    </source>
</evidence>
<dbReference type="PROSITE" id="PS51195">
    <property type="entry name" value="Q_MOTIF"/>
    <property type="match status" value="1"/>
</dbReference>
<dbReference type="GeneID" id="63692447"/>
<evidence type="ECO:0000256" key="14">
    <source>
        <dbReference type="SAM" id="MobiDB-lite"/>
    </source>
</evidence>
<dbReference type="Pfam" id="PF00271">
    <property type="entry name" value="Helicase_C"/>
    <property type="match status" value="1"/>
</dbReference>
<proteinExistence type="inferred from homology"/>
<dbReference type="SMART" id="SM00490">
    <property type="entry name" value="HELICc"/>
    <property type="match status" value="1"/>
</dbReference>
<evidence type="ECO:0000256" key="12">
    <source>
        <dbReference type="PROSITE-ProRule" id="PRU00552"/>
    </source>
</evidence>
<dbReference type="PROSITE" id="PS51194">
    <property type="entry name" value="HELICASE_CTER"/>
    <property type="match status" value="1"/>
</dbReference>
<keyword evidence="8" id="KW-0539">Nucleus</keyword>
<dbReference type="PROSITE" id="PS51192">
    <property type="entry name" value="HELICASE_ATP_BIND_1"/>
    <property type="match status" value="1"/>
</dbReference>
<dbReference type="AlphaFoldDB" id="M5FRM7"/>
<keyword evidence="3 13" id="KW-0547">Nucleotide-binding</keyword>
<dbReference type="PROSITE" id="PS00039">
    <property type="entry name" value="DEAD_ATP_HELICASE"/>
    <property type="match status" value="1"/>
</dbReference>
<keyword evidence="6 13" id="KW-0067">ATP-binding</keyword>
<evidence type="ECO:0000256" key="9">
    <source>
        <dbReference type="ARBA" id="ARBA00024350"/>
    </source>
</evidence>
<feature type="domain" description="Helicase ATP-binding" evidence="15">
    <location>
        <begin position="70"/>
        <end position="241"/>
    </location>
</feature>
<evidence type="ECO:0000256" key="5">
    <source>
        <dbReference type="ARBA" id="ARBA00022806"/>
    </source>
</evidence>
<dbReference type="GO" id="GO:0003723">
    <property type="term" value="F:RNA binding"/>
    <property type="evidence" value="ECO:0007669"/>
    <property type="project" value="UniProtKB-KW"/>
</dbReference>
<dbReference type="SMART" id="SM00487">
    <property type="entry name" value="DEXDc"/>
    <property type="match status" value="1"/>
</dbReference>
<feature type="compositionally biased region" description="Low complexity" evidence="14">
    <location>
        <begin position="1"/>
        <end position="14"/>
    </location>
</feature>
<dbReference type="CDD" id="cd17954">
    <property type="entry name" value="DEADc_DDX47"/>
    <property type="match status" value="1"/>
</dbReference>
<dbReference type="STRING" id="1858805.M5FRM7"/>
<name>M5FRM7_DACPD</name>
<dbReference type="GO" id="GO:0005524">
    <property type="term" value="F:ATP binding"/>
    <property type="evidence" value="ECO:0007669"/>
    <property type="project" value="UniProtKB-KW"/>
</dbReference>
<evidence type="ECO:0000256" key="13">
    <source>
        <dbReference type="RuleBase" id="RU000492"/>
    </source>
</evidence>
<reference evidence="18 19" key="1">
    <citation type="journal article" date="2012" name="Science">
        <title>The Paleozoic origin of enzymatic lignin decomposition reconstructed from 31 fungal genomes.</title>
        <authorList>
            <person name="Floudas D."/>
            <person name="Binder M."/>
            <person name="Riley R."/>
            <person name="Barry K."/>
            <person name="Blanchette R.A."/>
            <person name="Henrissat B."/>
            <person name="Martinez A.T."/>
            <person name="Otillar R."/>
            <person name="Spatafora J.W."/>
            <person name="Yadav J.S."/>
            <person name="Aerts A."/>
            <person name="Benoit I."/>
            <person name="Boyd A."/>
            <person name="Carlson A."/>
            <person name="Copeland A."/>
            <person name="Coutinho P.M."/>
            <person name="de Vries R.P."/>
            <person name="Ferreira P."/>
            <person name="Findley K."/>
            <person name="Foster B."/>
            <person name="Gaskell J."/>
            <person name="Glotzer D."/>
            <person name="Gorecki P."/>
            <person name="Heitman J."/>
            <person name="Hesse C."/>
            <person name="Hori C."/>
            <person name="Igarashi K."/>
            <person name="Jurgens J.A."/>
            <person name="Kallen N."/>
            <person name="Kersten P."/>
            <person name="Kohler A."/>
            <person name="Kuees U."/>
            <person name="Kumar T.K.A."/>
            <person name="Kuo A."/>
            <person name="LaButti K."/>
            <person name="Larrondo L.F."/>
            <person name="Lindquist E."/>
            <person name="Ling A."/>
            <person name="Lombard V."/>
            <person name="Lucas S."/>
            <person name="Lundell T."/>
            <person name="Martin R."/>
            <person name="McLaughlin D.J."/>
            <person name="Morgenstern I."/>
            <person name="Morin E."/>
            <person name="Murat C."/>
            <person name="Nagy L.G."/>
            <person name="Nolan M."/>
            <person name="Ohm R.A."/>
            <person name="Patyshakuliyeva A."/>
            <person name="Rokas A."/>
            <person name="Ruiz-Duenas F.J."/>
            <person name="Sabat G."/>
            <person name="Salamov A."/>
            <person name="Samejima M."/>
            <person name="Schmutz J."/>
            <person name="Slot J.C."/>
            <person name="St John F."/>
            <person name="Stenlid J."/>
            <person name="Sun H."/>
            <person name="Sun S."/>
            <person name="Syed K."/>
            <person name="Tsang A."/>
            <person name="Wiebenga A."/>
            <person name="Young D."/>
            <person name="Pisabarro A."/>
            <person name="Eastwood D.C."/>
            <person name="Martin F."/>
            <person name="Cullen D."/>
            <person name="Grigoriev I.V."/>
            <person name="Hibbett D.S."/>
        </authorList>
    </citation>
    <scope>NUCLEOTIDE SEQUENCE [LARGE SCALE GENOMIC DNA]</scope>
    <source>
        <strain evidence="18 19">DJM-731 SS1</strain>
    </source>
</reference>
<keyword evidence="4 13" id="KW-0378">Hydrolase</keyword>
<dbReference type="GO" id="GO:0016787">
    <property type="term" value="F:hydrolase activity"/>
    <property type="evidence" value="ECO:0007669"/>
    <property type="project" value="UniProtKB-KW"/>
</dbReference>
<evidence type="ECO:0000259" key="16">
    <source>
        <dbReference type="PROSITE" id="PS51194"/>
    </source>
</evidence>
<dbReference type="InterPro" id="IPR050079">
    <property type="entry name" value="DEAD_box_RNA_helicase"/>
</dbReference>
<accession>M5FRM7</accession>
<gene>
    <name evidence="18" type="ORF">DACRYDRAFT_96563</name>
</gene>
<evidence type="ECO:0000313" key="18">
    <source>
        <dbReference type="EMBL" id="EJT98373.1"/>
    </source>
</evidence>
<keyword evidence="7" id="KW-0694">RNA-binding</keyword>
<keyword evidence="19" id="KW-1185">Reference proteome</keyword>
<dbReference type="GO" id="GO:0042254">
    <property type="term" value="P:ribosome biogenesis"/>
    <property type="evidence" value="ECO:0007669"/>
    <property type="project" value="UniProtKB-KW"/>
</dbReference>
<feature type="region of interest" description="Disordered" evidence="14">
    <location>
        <begin position="1"/>
        <end position="26"/>
    </location>
</feature>
<dbReference type="GO" id="GO:0010467">
    <property type="term" value="P:gene expression"/>
    <property type="evidence" value="ECO:0007669"/>
    <property type="project" value="UniProtKB-ARBA"/>
</dbReference>
<dbReference type="PANTHER" id="PTHR47959:SF24">
    <property type="entry name" value="ATP-DEPENDENT RNA HELICASE"/>
    <property type="match status" value="1"/>
</dbReference>
<dbReference type="HOGENOM" id="CLU_003041_1_1_1"/>
<evidence type="ECO:0000259" key="15">
    <source>
        <dbReference type="PROSITE" id="PS51192"/>
    </source>
</evidence>
<sequence length="476" mass="51942">MSSSEASSSRAPSPVTSQNGTADAQADSATIAPVADPNVTFSSLGLIEPLVDACKQLNFKRPTPIQAAAIPPALEGKDIIGLAETGSGKTAAFALPILQKLWHDPKPFFCVVLAPTRELAYQISQQFEALGSTIGVRCAVLIGGVKMVPQAVALSKRPHIVVATPGRLQDHLENTKGFSLRGLKYLVMDEADRLLDLDFGPIIDTLLKAIPRQRNTMLFSATMTTKVAKLQRTSLRNPVKVEVSSKYQTVSTLLQTYVLTPAAVKEPQLVHLLTTVSGLSTIVFVRTIHDATKLTLALRNLGFPAIPLHGDISQDKRLGAISRFKAEPGAILVATDVASRGLDMPKVDAVINYDLPTNSKDYIHRVGRTARAGRAGKAISIVTQYDVELLQRIEHVIGKKLEAYGETTREEVEMLRERVGEAVRAATIQMKEQEGKRTQGGRGRKRQREGKREQLDRDDDEVEAGMPRLKKARARR</sequence>
<dbReference type="GO" id="GO:0003724">
    <property type="term" value="F:RNA helicase activity"/>
    <property type="evidence" value="ECO:0007669"/>
    <property type="project" value="InterPro"/>
</dbReference>
<dbReference type="InterPro" id="IPR027417">
    <property type="entry name" value="P-loop_NTPase"/>
</dbReference>
<dbReference type="Pfam" id="PF00270">
    <property type="entry name" value="DEAD"/>
    <property type="match status" value="1"/>
</dbReference>
<dbReference type="OrthoDB" id="10261904at2759"/>
<dbReference type="InterPro" id="IPR001650">
    <property type="entry name" value="Helicase_C-like"/>
</dbReference>
<dbReference type="RefSeq" id="XP_040625271.1">
    <property type="nucleotide sequence ID" value="XM_040777385.1"/>
</dbReference>
<comment type="similarity">
    <text evidence="9">Belongs to the DEAD box helicase family. DDX47/RRP3 subfamily.</text>
</comment>
<dbReference type="PANTHER" id="PTHR47959">
    <property type="entry name" value="ATP-DEPENDENT RNA HELICASE RHLE-RELATED"/>
    <property type="match status" value="1"/>
</dbReference>
<dbReference type="InterPro" id="IPR014001">
    <property type="entry name" value="Helicase_ATP-bd"/>
</dbReference>
<dbReference type="GO" id="GO:0005634">
    <property type="term" value="C:nucleus"/>
    <property type="evidence" value="ECO:0007669"/>
    <property type="project" value="UniProtKB-SubCell"/>
</dbReference>